<evidence type="ECO:0000313" key="12">
    <source>
        <dbReference type="Proteomes" id="UP000237839"/>
    </source>
</evidence>
<dbReference type="PIRSF" id="PIRSF002465">
    <property type="entry name" value="Phsphlp_syn_PlsX"/>
    <property type="match status" value="1"/>
</dbReference>
<dbReference type="GO" id="GO:0005737">
    <property type="term" value="C:cytoplasm"/>
    <property type="evidence" value="ECO:0007669"/>
    <property type="project" value="UniProtKB-SubCell"/>
</dbReference>
<comment type="catalytic activity">
    <reaction evidence="1 10">
        <text>a fatty acyl-[ACP] + phosphate = an acyl phosphate + holo-[ACP]</text>
        <dbReference type="Rhea" id="RHEA:42292"/>
        <dbReference type="Rhea" id="RHEA-COMP:9685"/>
        <dbReference type="Rhea" id="RHEA-COMP:14125"/>
        <dbReference type="ChEBI" id="CHEBI:43474"/>
        <dbReference type="ChEBI" id="CHEBI:59918"/>
        <dbReference type="ChEBI" id="CHEBI:64479"/>
        <dbReference type="ChEBI" id="CHEBI:138651"/>
        <dbReference type="EC" id="2.3.1.274"/>
    </reaction>
</comment>
<keyword evidence="2 10" id="KW-0963">Cytoplasm</keyword>
<reference evidence="11 12" key="1">
    <citation type="submission" date="2018-02" db="EMBL/GenBank/DDBJ databases">
        <title>Solimicrobium silvestre gen. nov., sp. nov., isolated from alpine forest soil.</title>
        <authorList>
            <person name="Margesin R."/>
            <person name="Albuquerque L."/>
            <person name="Zhang D.-C."/>
            <person name="Froufe H.J.C."/>
            <person name="Severino R."/>
            <person name="Roxo I."/>
            <person name="Egas C."/>
            <person name="Da Costa M.S."/>
        </authorList>
    </citation>
    <scope>NUCLEOTIDE SEQUENCE [LARGE SCALE GENOMIC DNA]</scope>
    <source>
        <strain evidence="11 12">S20-91</strain>
    </source>
</reference>
<dbReference type="GO" id="GO:0006633">
    <property type="term" value="P:fatty acid biosynthetic process"/>
    <property type="evidence" value="ECO:0007669"/>
    <property type="project" value="UniProtKB-UniRule"/>
</dbReference>
<dbReference type="NCBIfam" id="TIGR00182">
    <property type="entry name" value="plsX"/>
    <property type="match status" value="1"/>
</dbReference>
<comment type="caution">
    <text evidence="11">The sequence shown here is derived from an EMBL/GenBank/DDBJ whole genome shotgun (WGS) entry which is preliminary data.</text>
</comment>
<dbReference type="GO" id="GO:0043811">
    <property type="term" value="F:phosphate:acyl-[acyl carrier protein] acyltransferase activity"/>
    <property type="evidence" value="ECO:0007669"/>
    <property type="project" value="UniProtKB-UniRule"/>
</dbReference>
<keyword evidence="6 10" id="KW-0594">Phospholipid biosynthesis</keyword>
<sequence length="368" mass="39427">MTIRISIDCMGGDHGPAVTVAAAVSFVKRTEDVQMILVGQENIIRSELKKLKFDHHSRFPFISIVHASEVVTMEDPLEVALRRKKDSSMRVAINQIKDEQADVCVSAGNTGALMAISRYVLKTLPNVDRPAICSILPNQKNKPTYMLDLGANVDCEPRHLQQFAIMAAALFSAVEGTAMPTVGLLNVGEEDIKGNDVVKKTAQLLRDEHAKGVINFYGNVEGNDIFAGTTDIVVCDGFVGNVTLKAAEGLGRFVKTVLNAEFKRNFITMLGALIARSALKAVGSRLNPSNYNGGSLLGLRGLVIKSHGGADAYSFEWAIQRAYDAAKNGVLEHIASAMNELVAQPVSESVAGAIDVSSETPLGETGTS</sequence>
<evidence type="ECO:0000256" key="6">
    <source>
        <dbReference type="ARBA" id="ARBA00023209"/>
    </source>
</evidence>
<dbReference type="OrthoDB" id="9806408at2"/>
<comment type="subcellular location">
    <subcellularLocation>
        <location evidence="10">Cytoplasm</location>
    </subcellularLocation>
    <text evidence="10">Associated with the membrane possibly through PlsY.</text>
</comment>
<dbReference type="Proteomes" id="UP000237839">
    <property type="component" value="Unassembled WGS sequence"/>
</dbReference>
<comment type="similarity">
    <text evidence="10">Belongs to the PlsX family.</text>
</comment>
<protein>
    <recommendedName>
        <fullName evidence="8 10">Phosphate acyltransferase</fullName>
        <ecNumber evidence="8 10">2.3.1.274</ecNumber>
    </recommendedName>
    <alternativeName>
        <fullName evidence="10">Acyl-ACP phosphotransacylase</fullName>
    </alternativeName>
    <alternativeName>
        <fullName evidence="10">Acyl-[acyl-carrier-protein]--phosphate acyltransferase</fullName>
    </alternativeName>
    <alternativeName>
        <fullName evidence="10">Phosphate-acyl-ACP acyltransferase</fullName>
    </alternativeName>
</protein>
<evidence type="ECO:0000313" key="11">
    <source>
        <dbReference type="EMBL" id="PRC92211.1"/>
    </source>
</evidence>
<gene>
    <name evidence="10" type="primary">plsX</name>
    <name evidence="11" type="ORF">S2091_3127</name>
</gene>
<dbReference type="Gene3D" id="3.40.718.10">
    <property type="entry name" value="Isopropylmalate Dehydrogenase"/>
    <property type="match status" value="1"/>
</dbReference>
<evidence type="ECO:0000256" key="5">
    <source>
        <dbReference type="ARBA" id="ARBA00023098"/>
    </source>
</evidence>
<evidence type="ECO:0000256" key="10">
    <source>
        <dbReference type="HAMAP-Rule" id="MF_00019"/>
    </source>
</evidence>
<keyword evidence="12" id="KW-1185">Reference proteome</keyword>
<proteinExistence type="inferred from homology"/>
<dbReference type="InterPro" id="IPR003664">
    <property type="entry name" value="FA_synthesis"/>
</dbReference>
<dbReference type="HAMAP" id="MF_00019">
    <property type="entry name" value="PlsX"/>
    <property type="match status" value="1"/>
</dbReference>
<keyword evidence="5 10" id="KW-0443">Lipid metabolism</keyword>
<dbReference type="PANTHER" id="PTHR30100:SF1">
    <property type="entry name" value="PHOSPHATE ACYLTRANSFERASE"/>
    <property type="match status" value="1"/>
</dbReference>
<evidence type="ECO:0000256" key="4">
    <source>
        <dbReference type="ARBA" id="ARBA00022679"/>
    </source>
</evidence>
<dbReference type="PANTHER" id="PTHR30100">
    <property type="entry name" value="FATTY ACID/PHOSPHOLIPID SYNTHESIS PROTEIN PLSX"/>
    <property type="match status" value="1"/>
</dbReference>
<dbReference type="GO" id="GO:0008654">
    <property type="term" value="P:phospholipid biosynthetic process"/>
    <property type="evidence" value="ECO:0007669"/>
    <property type="project" value="UniProtKB-KW"/>
</dbReference>
<evidence type="ECO:0000256" key="7">
    <source>
        <dbReference type="ARBA" id="ARBA00023264"/>
    </source>
</evidence>
<dbReference type="AlphaFoldDB" id="A0A2S9GWY3"/>
<dbReference type="SUPFAM" id="SSF53659">
    <property type="entry name" value="Isocitrate/Isopropylmalate dehydrogenase-like"/>
    <property type="match status" value="1"/>
</dbReference>
<dbReference type="InterPro" id="IPR012281">
    <property type="entry name" value="Phospholipid_synth_PlsX-like"/>
</dbReference>
<organism evidence="11 12">
    <name type="scientific">Solimicrobium silvestre</name>
    <dbReference type="NCBI Taxonomy" id="2099400"/>
    <lineage>
        <taxon>Bacteria</taxon>
        <taxon>Pseudomonadati</taxon>
        <taxon>Pseudomonadota</taxon>
        <taxon>Betaproteobacteria</taxon>
        <taxon>Burkholderiales</taxon>
        <taxon>Oxalobacteraceae</taxon>
        <taxon>Solimicrobium</taxon>
    </lineage>
</organism>
<evidence type="ECO:0000256" key="2">
    <source>
        <dbReference type="ARBA" id="ARBA00022490"/>
    </source>
</evidence>
<evidence type="ECO:0000256" key="3">
    <source>
        <dbReference type="ARBA" id="ARBA00022516"/>
    </source>
</evidence>
<dbReference type="EC" id="2.3.1.274" evidence="8 10"/>
<comment type="function">
    <text evidence="10">Catalyzes the reversible formation of acyl-phosphate (acyl-PO(4)) from acyl-[acyl-carrier-protein] (acyl-ACP). This enzyme utilizes acyl-ACP as fatty acyl donor, but not acyl-CoA.</text>
</comment>
<keyword evidence="7 10" id="KW-1208">Phospholipid metabolism</keyword>
<evidence type="ECO:0000256" key="8">
    <source>
        <dbReference type="ARBA" id="ARBA00024069"/>
    </source>
</evidence>
<dbReference type="EMBL" id="PUGF01000015">
    <property type="protein sequence ID" value="PRC92211.1"/>
    <property type="molecule type" value="Genomic_DNA"/>
</dbReference>
<name>A0A2S9GWY3_9BURK</name>
<dbReference type="UniPathway" id="UPA00085"/>
<keyword evidence="4 10" id="KW-0808">Transferase</keyword>
<accession>A0A2S9GWY3</accession>
<evidence type="ECO:0000256" key="1">
    <source>
        <dbReference type="ARBA" id="ARBA00001232"/>
    </source>
</evidence>
<comment type="pathway">
    <text evidence="10">Lipid metabolism; phospholipid metabolism.</text>
</comment>
<evidence type="ECO:0000256" key="9">
    <source>
        <dbReference type="ARBA" id="ARBA00046608"/>
    </source>
</evidence>
<keyword evidence="3 10" id="KW-0444">Lipid biosynthesis</keyword>
<dbReference type="Pfam" id="PF02504">
    <property type="entry name" value="FA_synthesis"/>
    <property type="match status" value="1"/>
</dbReference>
<comment type="subunit">
    <text evidence="9 10">Homodimer. Probably interacts with PlsY.</text>
</comment>
<dbReference type="RefSeq" id="WP_105532869.1">
    <property type="nucleotide sequence ID" value="NZ_PUGF01000015.1"/>
</dbReference>